<name>V5BGA0_TRYCR</name>
<keyword evidence="1" id="KW-0808">Transferase</keyword>
<keyword evidence="1" id="KW-0418">Kinase</keyword>
<organism evidence="1 2">
    <name type="scientific">Trypanosoma cruzi Dm28c</name>
    <dbReference type="NCBI Taxonomy" id="1416333"/>
    <lineage>
        <taxon>Eukaryota</taxon>
        <taxon>Discoba</taxon>
        <taxon>Euglenozoa</taxon>
        <taxon>Kinetoplastea</taxon>
        <taxon>Metakinetoplastina</taxon>
        <taxon>Trypanosomatida</taxon>
        <taxon>Trypanosomatidae</taxon>
        <taxon>Trypanosoma</taxon>
        <taxon>Schizotrypanum</taxon>
    </lineage>
</organism>
<accession>V5BGA0</accession>
<gene>
    <name evidence="1" type="ORF">TCDM_08732</name>
</gene>
<sequence>MQVYGHVGRSPFPLSSFGNAREGSRRIPAAEARLMKEAGIIVDASFTVTSGGWIIPFSVVEEKTTGSRRRWIAWPRDEKRDDPYEAHAPLLHISHYLPPVMAEAASCVELKASFFRSLLLRETRHLFRCRVEDGTLVELTRLPMGYKAGPEILRIIITSTIAVVTTVVHRLLAAPSLVRIDVWIDDIRIAGSKSDVTLWEFQVLCNVDGRHATMEVDRESGAMHYTFCGCCLVTLTPGGVPEWQVCPGCMRHAVAEVFNRRGNGGCGVTVFVRSGQFLVRRLFDYCFHIKAVRRRLSAPNRGIVQETSPANLPPSAVGLGERLRHSIENNRKRIIKPTEKASAAIINYAMFCGWRAVFIPDPGDVKIAG</sequence>
<evidence type="ECO:0000313" key="1">
    <source>
        <dbReference type="EMBL" id="ESS63478.1"/>
    </source>
</evidence>
<dbReference type="EMBL" id="AYLP01000126">
    <property type="protein sequence ID" value="ESS63478.1"/>
    <property type="molecule type" value="Genomic_DNA"/>
</dbReference>
<protein>
    <submittedName>
        <fullName evidence="1">Target of rapamycin (TOR) kinase 1</fullName>
    </submittedName>
</protein>
<dbReference type="Proteomes" id="UP000017861">
    <property type="component" value="Unassembled WGS sequence"/>
</dbReference>
<dbReference type="GO" id="GO:0016301">
    <property type="term" value="F:kinase activity"/>
    <property type="evidence" value="ECO:0007669"/>
    <property type="project" value="UniProtKB-KW"/>
</dbReference>
<reference evidence="1 2" key="1">
    <citation type="journal article" date="2014" name="Genome Announc.">
        <title>Trypanosoma cruzi Clone Dm28c Draft Genome Sequence.</title>
        <authorList>
            <person name="Grisard E.C."/>
            <person name="Teixeira S.M."/>
            <person name="de Almeida L.G."/>
            <person name="Stoco P.H."/>
            <person name="Gerber A.L."/>
            <person name="Talavera-Lopez C."/>
            <person name="Lima O.C."/>
            <person name="Andersson B."/>
            <person name="de Vasconcelos A.T."/>
        </authorList>
    </citation>
    <scope>NUCLEOTIDE SEQUENCE [LARGE SCALE GENOMIC DNA]</scope>
    <source>
        <strain evidence="1 2">Dm28c</strain>
    </source>
</reference>
<dbReference type="VEuPathDB" id="TriTrypDB:TCDM_08732"/>
<comment type="caution">
    <text evidence="1">The sequence shown here is derived from an EMBL/GenBank/DDBJ whole genome shotgun (WGS) entry which is preliminary data.</text>
</comment>
<dbReference type="AlphaFoldDB" id="V5BGA0"/>
<proteinExistence type="predicted"/>
<evidence type="ECO:0000313" key="2">
    <source>
        <dbReference type="Proteomes" id="UP000017861"/>
    </source>
</evidence>